<evidence type="ECO:0000256" key="2">
    <source>
        <dbReference type="ARBA" id="ARBA00022692"/>
    </source>
</evidence>
<keyword evidence="8" id="KW-1185">Reference proteome</keyword>
<evidence type="ECO:0000313" key="7">
    <source>
        <dbReference type="EMBL" id="GFF12960.1"/>
    </source>
</evidence>
<dbReference type="InterPro" id="IPR011701">
    <property type="entry name" value="MFS"/>
</dbReference>
<feature type="transmembrane region" description="Helical" evidence="6">
    <location>
        <begin position="162"/>
        <end position="182"/>
    </location>
</feature>
<comment type="caution">
    <text evidence="7">The sequence shown here is derived from an EMBL/GenBank/DDBJ whole genome shotgun (WGS) entry which is preliminary data.</text>
</comment>
<feature type="transmembrane region" description="Helical" evidence="6">
    <location>
        <begin position="230"/>
        <end position="253"/>
    </location>
</feature>
<feature type="transmembrane region" description="Helical" evidence="6">
    <location>
        <begin position="478"/>
        <end position="498"/>
    </location>
</feature>
<reference evidence="7 8" key="1">
    <citation type="submission" date="2020-01" db="EMBL/GenBank/DDBJ databases">
        <title>Aspergillus terreus IFO 6365 whole genome shotgun sequence.</title>
        <authorList>
            <person name="Kanamasa S."/>
            <person name="Takahashi H."/>
        </authorList>
    </citation>
    <scope>NUCLEOTIDE SEQUENCE [LARGE SCALE GENOMIC DNA]</scope>
    <source>
        <strain evidence="7 8">IFO 6365</strain>
    </source>
</reference>
<accession>A0A5M3YTB0</accession>
<dbReference type="GO" id="GO:0005886">
    <property type="term" value="C:plasma membrane"/>
    <property type="evidence" value="ECO:0007669"/>
    <property type="project" value="TreeGrafter"/>
</dbReference>
<feature type="transmembrane region" description="Helical" evidence="6">
    <location>
        <begin position="58"/>
        <end position="82"/>
    </location>
</feature>
<dbReference type="PROSITE" id="PS50850">
    <property type="entry name" value="MFS"/>
    <property type="match status" value="1"/>
</dbReference>
<dbReference type="SUPFAM" id="SSF103473">
    <property type="entry name" value="MFS general substrate transporter"/>
    <property type="match status" value="1"/>
</dbReference>
<organism evidence="7 8">
    <name type="scientific">Aspergillus terreus</name>
    <dbReference type="NCBI Taxonomy" id="33178"/>
    <lineage>
        <taxon>Eukaryota</taxon>
        <taxon>Fungi</taxon>
        <taxon>Dikarya</taxon>
        <taxon>Ascomycota</taxon>
        <taxon>Pezizomycotina</taxon>
        <taxon>Eurotiomycetes</taxon>
        <taxon>Eurotiomycetidae</taxon>
        <taxon>Eurotiales</taxon>
        <taxon>Aspergillaceae</taxon>
        <taxon>Aspergillus</taxon>
        <taxon>Aspergillus subgen. Circumdati</taxon>
    </lineage>
</organism>
<evidence type="ECO:0000256" key="3">
    <source>
        <dbReference type="ARBA" id="ARBA00022989"/>
    </source>
</evidence>
<feature type="transmembrane region" description="Helical" evidence="6">
    <location>
        <begin position="125"/>
        <end position="142"/>
    </location>
</feature>
<dbReference type="PANTHER" id="PTHR23502">
    <property type="entry name" value="MAJOR FACILITATOR SUPERFAMILY"/>
    <property type="match status" value="1"/>
</dbReference>
<dbReference type="Pfam" id="PF07690">
    <property type="entry name" value="MFS_1"/>
    <property type="match status" value="1"/>
</dbReference>
<dbReference type="InterPro" id="IPR036259">
    <property type="entry name" value="MFS_trans_sf"/>
</dbReference>
<keyword evidence="3 6" id="KW-1133">Transmembrane helix</keyword>
<dbReference type="OrthoDB" id="5215911at2759"/>
<feature type="compositionally biased region" description="Basic and acidic residues" evidence="5">
    <location>
        <begin position="1"/>
        <end position="22"/>
    </location>
</feature>
<dbReference type="InterPro" id="IPR005828">
    <property type="entry name" value="MFS_sugar_transport-like"/>
</dbReference>
<evidence type="ECO:0000256" key="6">
    <source>
        <dbReference type="SAM" id="Phobius"/>
    </source>
</evidence>
<feature type="transmembrane region" description="Helical" evidence="6">
    <location>
        <begin position="443"/>
        <end position="469"/>
    </location>
</feature>
<feature type="transmembrane region" description="Helical" evidence="6">
    <location>
        <begin position="334"/>
        <end position="360"/>
    </location>
</feature>
<feature type="transmembrane region" description="Helical" evidence="6">
    <location>
        <begin position="510"/>
        <end position="531"/>
    </location>
</feature>
<sequence>MEDAKDSHIQHVEDMSQDKGEHPVMGTARLITDGEIVLIPRPSTDPCDPLNLPLWHKWAILVIVTLFSVDGVLLASSIGVIMQTLEAYYDHNPRVADLSLHPTLFMGIGNIVAIPLAHAFGRRPFFLLSCVLMVATCAWAAWSPSLTQHIAARDVMALAAGQSEALCPIIIQVGFLSLSVSVCGTHTTPMQEIFFLHEHARSLTWFSGLQTIGVGVLMIASAYLTDSLGWRWWYIVFSIVNLAVLVLALLFVVETKYPRSLSVLAGDMDPSESSDLSNPVPEKITHSTRLPLDYARYRRRSFLRDLRPWQGHRNWRQAIESWKQIAVVFWFPNVFWLMLCSGAFLGIYVLAATVFAAILIPPPYSFSPTSLGYVMGAQTLVGVVAIPILGYGNDRIVQYLSQRNGGIIEPEYRLLSGVIPFISLIIAVVLFGKTGSHPADYSWAGIAVTMNVIFFAYVGMVVTSFTYVISSYPTRTDALLVVLCACRGFISFGISFGINDFVREQGYEGSMNICAIIVGILAVLGIPVYVFGKPIRRMTQRYAMH</sequence>
<protein>
    <submittedName>
        <fullName evidence="7">MFS transporter</fullName>
    </submittedName>
</protein>
<dbReference type="Gene3D" id="1.20.1250.20">
    <property type="entry name" value="MFS general substrate transporter like domains"/>
    <property type="match status" value="1"/>
</dbReference>
<comment type="subcellular location">
    <subcellularLocation>
        <location evidence="1">Membrane</location>
        <topology evidence="1">Multi-pass membrane protein</topology>
    </subcellularLocation>
</comment>
<dbReference type="Proteomes" id="UP000452235">
    <property type="component" value="Unassembled WGS sequence"/>
</dbReference>
<dbReference type="VEuPathDB" id="FungiDB:ATEG_01969"/>
<evidence type="ECO:0000256" key="1">
    <source>
        <dbReference type="ARBA" id="ARBA00004141"/>
    </source>
</evidence>
<feature type="transmembrane region" description="Helical" evidence="6">
    <location>
        <begin position="203"/>
        <end position="224"/>
    </location>
</feature>
<dbReference type="GO" id="GO:0022857">
    <property type="term" value="F:transmembrane transporter activity"/>
    <property type="evidence" value="ECO:0007669"/>
    <property type="project" value="InterPro"/>
</dbReference>
<gene>
    <name evidence="7" type="ORF">ATEIFO6365_0002007000</name>
</gene>
<feature type="transmembrane region" description="Helical" evidence="6">
    <location>
        <begin position="372"/>
        <end position="391"/>
    </location>
</feature>
<evidence type="ECO:0000256" key="4">
    <source>
        <dbReference type="ARBA" id="ARBA00023136"/>
    </source>
</evidence>
<dbReference type="EMBL" id="BLJY01000002">
    <property type="protein sequence ID" value="GFF12960.1"/>
    <property type="molecule type" value="Genomic_DNA"/>
</dbReference>
<evidence type="ECO:0000313" key="8">
    <source>
        <dbReference type="Proteomes" id="UP000452235"/>
    </source>
</evidence>
<keyword evidence="2 6" id="KW-0812">Transmembrane</keyword>
<dbReference type="InterPro" id="IPR020846">
    <property type="entry name" value="MFS_dom"/>
</dbReference>
<proteinExistence type="predicted"/>
<name>A0A5M3YTB0_ASPTE</name>
<feature type="transmembrane region" description="Helical" evidence="6">
    <location>
        <begin position="102"/>
        <end position="120"/>
    </location>
</feature>
<keyword evidence="4 6" id="KW-0472">Membrane</keyword>
<feature type="region of interest" description="Disordered" evidence="5">
    <location>
        <begin position="1"/>
        <end position="23"/>
    </location>
</feature>
<evidence type="ECO:0000256" key="5">
    <source>
        <dbReference type="SAM" id="MobiDB-lite"/>
    </source>
</evidence>
<dbReference type="PANTHER" id="PTHR23502:SF164">
    <property type="entry name" value="MAJOR FACILITATOR SUPERFAMILY (MFS) PROFILE DOMAIN-CONTAINING PROTEIN"/>
    <property type="match status" value="1"/>
</dbReference>
<feature type="transmembrane region" description="Helical" evidence="6">
    <location>
        <begin position="412"/>
        <end position="431"/>
    </location>
</feature>
<dbReference type="AlphaFoldDB" id="A0A5M3YTB0"/>
<dbReference type="Pfam" id="PF00083">
    <property type="entry name" value="Sugar_tr"/>
    <property type="match status" value="1"/>
</dbReference>